<feature type="compositionally biased region" description="Low complexity" evidence="3">
    <location>
        <begin position="1646"/>
        <end position="1661"/>
    </location>
</feature>
<dbReference type="InterPro" id="IPR036890">
    <property type="entry name" value="HATPase_C_sf"/>
</dbReference>
<dbReference type="SMART" id="SM01340">
    <property type="entry name" value="DNA_mis_repair"/>
    <property type="match status" value="1"/>
</dbReference>
<dbReference type="SMART" id="SM00853">
    <property type="entry name" value="MutL_C"/>
    <property type="match status" value="1"/>
</dbReference>
<dbReference type="SUPFAM" id="SSF118116">
    <property type="entry name" value="DNA mismatch repair protein MutL"/>
    <property type="match status" value="1"/>
</dbReference>
<feature type="region of interest" description="Disordered" evidence="3">
    <location>
        <begin position="1018"/>
        <end position="1055"/>
    </location>
</feature>
<dbReference type="Gene3D" id="3.30.565.10">
    <property type="entry name" value="Histidine kinase-like ATPase, C-terminal domain"/>
    <property type="match status" value="1"/>
</dbReference>
<dbReference type="Proteomes" id="UP000694888">
    <property type="component" value="Unplaced"/>
</dbReference>
<dbReference type="Pfam" id="PF13589">
    <property type="entry name" value="HATPase_c_3"/>
    <property type="match status" value="1"/>
</dbReference>
<dbReference type="InterPro" id="IPR038973">
    <property type="entry name" value="MutL/Mlh/Pms-like"/>
</dbReference>
<reference evidence="7" key="1">
    <citation type="submission" date="2025-08" db="UniProtKB">
        <authorList>
            <consortium name="RefSeq"/>
        </authorList>
    </citation>
    <scope>IDENTIFICATION</scope>
</reference>
<accession>A0ABM0JUL8</accession>
<evidence type="ECO:0000256" key="1">
    <source>
        <dbReference type="ARBA" id="ARBA00006082"/>
    </source>
</evidence>
<dbReference type="RefSeq" id="XP_005101880.1">
    <property type="nucleotide sequence ID" value="XM_005101823.2"/>
</dbReference>
<proteinExistence type="inferred from homology"/>
<keyword evidence="2" id="KW-0227">DNA damage</keyword>
<dbReference type="InterPro" id="IPR042120">
    <property type="entry name" value="MutL_C_dimsub"/>
</dbReference>
<sequence length="2152" mass="235160">MIRRLPNEVKACLRTGVALTSLAQAVEELVLNSVDAGATSVAVRIDLSCFKIQVVDNGLGITTEQFPLVGERYSTSKCHTMEDLEHLNYFGYRGEALASLRSASSFLEVTSRAKSSSVTFSKCFQKGQAFDVLQSSVARPSPGTTVTAHDLFYNLPVRRKRLHADLEMERIRYRVAGIALVWPRISFSLRDDAIGHVLLQTHKCSGLVSSFSCLFSPARARPLMEVSAERDEFKLSGIVSKESYSRKNLQFVYVNKRLVLKSSIHRQINKILSRSLILKRKGSNIDALEKMATEDGKGNSGSPVKSAERFGIYVLNVECPFSAYDITFDPAKTLVEFKDWPKLIHLLQDMLYGFLRTENLISVSEPLLSGPFPTNEKEYKDDDIVDADVESDSSPSESVSSFQPLDIDFRDDPNQKAIGLMKSFGRNSCMDSSETFLQSKSVKRPKQVVERDQKDANDFMGEFNGRSSPKSMTGSSQQSHAVAVGHSEDVCTVTTGSSGKAQDAQAPCCETSCGENTVRVSCLSTQPIKSPPEPNNDAKNQQLGDEAYHIASHNPCKDRPSLSENTPDRAGKAFPLTLNPPLPRFTRRSLSFPNSESPTAPCQSVVSKGFDQCQLLVGSKRRMSSEDPVGHGLTLQKNNAIKSQEPITLAKSRSVSYSSSLQSCRRVRTAPEKMSDVVTNTLQDLRQSLKQSRNAMLRNSFKTPERASRKRLDDIDPAPQIKLSRTTHGEEHSVSQQESSRAFESFSFGLPASGLLNDKNKSCSMSSRDSVTKLEAPQLDQRQEVSSVHCSAIPSKRLSQRVSHASKLARLMRGETVHSGIVDEKGQSQDCGRSRHTKLLQSFRYGRSSVDTNRPLSSRQRTERFDRMSICDVTDGQREGPVGDMDFSDKQAVCQSSGSHPSSQSVTGKRLPFSQYQTQMSSENRAETRDKSPTLSLVLTLPLNSSSQDAHKDDKADVSLAHCSPGNCSMDGQSGQSTHEDVLNNKNLKCPQSQGKFPLVLSQGFPTHQECRTVTPISVSSSPQELGCGESTCPPVTSTSSPPSPLPSQGFSVPQQTIGDIGAADSLLSQAQKRDEGQTCSSSPSVGSSEICDSEGRNTIKSSQDIQAGFVSDGGQMCPETSLNFISSLSPFDCEVGIPDIADAQADEQNSEREKDNVAGVPQPQHPVNLPDSNCRVSCGKVQSFIDGSTGEERERSVLTTGQVLVEGRTVNDTVGLAGCGEVGETSMGLLSKSSYFDGNSLILRSPMNPWRNASGKLLAVQKERKAMIDLQSISLQSQSNDKFEALGSKESPSESRQTVLAYDSLNQDTVPDTEEFPPWHNTVQVFASQQTYSHGGESHGCGKAAGKEVDLQSILSQTREVFSNIEKMMAKPDVVPDKNWELPSCTDLDQGYPCGRQRLEVSLQCAQTEMSAFTEGCDEEKGDDSFPFLSSVSTLGNCLPAALSRTKSFSNDFGVKDQIHHRLHTTDGNGHEDVPYGQLSLNQKENQGPGLLCPNVECETKGLSQDSNVSFLPRPELESAEMVKEIRDHIDCSSTPSLKEGVIRGQTEDSEQFPDQTSNHSLTAQFSSSGDQTLMKVSLPCSNIPPTSKDRIDITEHNSPVLSRDRESALLTLSVPSVKETDHVVDDSESERGHHASGDGSLVAQSGHLQGLHSGQGHLSFGQTGMIAGDSEDTGDPDSIVSAGSVCGRHPEEVTAGCRTAHKTVKCSSPTSGLQEMMGAGSKSASSETGRTDSLMGCDDEPVMEVAQDNGALWRRVSEQDTGGSAVYVNCESLHYMSEHQWLALPSQERRERLGEQASEKASENTVERVPASLSLCEVADLQATVDRHLRQEESEATSKWRAGTRPVYDSEASADVSSLLAGWKNPVFTMFKEPSLVADTRRGDAAARSCFDSLSLVEFSKAMLNKVTVIGQLDNKFIACLVEKPLAITGTASTLKSSLLVLFDQHAVHERVRLEYLTADAYKTNVEKPTDMLRSVEIMPALTVVMDTDDVRIMKAFQKEFNRIGISFRMDRGKRDTIHITSVPACMVEKDVADLRRSKVYGTPELIQNLVKEHTDLLRNTNGACGRLPLAIHQILCSQACHGAVKFGDPLKTSQCRDLLSSLSACRLPFQCAHGRPSVAPIVDFTALEQEISSQIRKPRLWKIAQHLNQ</sequence>
<feature type="region of interest" description="Disordered" evidence="3">
    <location>
        <begin position="1578"/>
        <end position="1606"/>
    </location>
</feature>
<dbReference type="InterPro" id="IPR020568">
    <property type="entry name" value="Ribosomal_Su5_D2-typ_SF"/>
</dbReference>
<feature type="compositionally biased region" description="Low complexity" evidence="3">
    <location>
        <begin position="1031"/>
        <end position="1041"/>
    </location>
</feature>
<dbReference type="Gene3D" id="3.30.230.10">
    <property type="match status" value="1"/>
</dbReference>
<evidence type="ECO:0000256" key="2">
    <source>
        <dbReference type="ARBA" id="ARBA00022763"/>
    </source>
</evidence>
<dbReference type="PANTHER" id="PTHR10073:SF47">
    <property type="entry name" value="DNA MISMATCH REPAIR PROTEIN MLH3"/>
    <property type="match status" value="1"/>
</dbReference>
<dbReference type="SUPFAM" id="SSF54211">
    <property type="entry name" value="Ribosomal protein S5 domain 2-like"/>
    <property type="match status" value="1"/>
</dbReference>
<evidence type="ECO:0000259" key="5">
    <source>
        <dbReference type="SMART" id="SM01340"/>
    </source>
</evidence>
<dbReference type="Gene3D" id="3.30.1370.100">
    <property type="entry name" value="MutL, C-terminal domain, regulatory subdomain"/>
    <property type="match status" value="1"/>
</dbReference>
<feature type="compositionally biased region" description="Low complexity" evidence="3">
    <location>
        <begin position="896"/>
        <end position="905"/>
    </location>
</feature>
<feature type="region of interest" description="Disordered" evidence="3">
    <location>
        <begin position="874"/>
        <end position="910"/>
    </location>
</feature>
<dbReference type="InterPro" id="IPR014721">
    <property type="entry name" value="Ribsml_uS5_D2-typ_fold_subgr"/>
</dbReference>
<dbReference type="InterPro" id="IPR014790">
    <property type="entry name" value="MutL_C"/>
</dbReference>
<evidence type="ECO:0000256" key="3">
    <source>
        <dbReference type="SAM" id="MobiDB-lite"/>
    </source>
</evidence>
<dbReference type="NCBIfam" id="TIGR00585">
    <property type="entry name" value="mutl"/>
    <property type="match status" value="1"/>
</dbReference>
<organism evidence="6 7">
    <name type="scientific">Aplysia californica</name>
    <name type="common">California sea hare</name>
    <dbReference type="NCBI Taxonomy" id="6500"/>
    <lineage>
        <taxon>Eukaryota</taxon>
        <taxon>Metazoa</taxon>
        <taxon>Spiralia</taxon>
        <taxon>Lophotrochozoa</taxon>
        <taxon>Mollusca</taxon>
        <taxon>Gastropoda</taxon>
        <taxon>Heterobranchia</taxon>
        <taxon>Euthyneura</taxon>
        <taxon>Tectipleura</taxon>
        <taxon>Aplysiida</taxon>
        <taxon>Aplysioidea</taxon>
        <taxon>Aplysiidae</taxon>
        <taxon>Aplysia</taxon>
    </lineage>
</organism>
<feature type="region of interest" description="Disordered" evidence="3">
    <location>
        <begin position="1621"/>
        <end position="1686"/>
    </location>
</feature>
<feature type="compositionally biased region" description="Basic and acidic residues" evidence="3">
    <location>
        <begin position="703"/>
        <end position="714"/>
    </location>
</feature>
<protein>
    <submittedName>
        <fullName evidence="7">Uncharacterized protein LOC101854340</fullName>
    </submittedName>
</protein>
<feature type="region of interest" description="Disordered" evidence="3">
    <location>
        <begin position="691"/>
        <end position="740"/>
    </location>
</feature>
<feature type="region of interest" description="Disordered" evidence="3">
    <location>
        <begin position="1706"/>
        <end position="1739"/>
    </location>
</feature>
<dbReference type="InterPro" id="IPR037198">
    <property type="entry name" value="MutL_C_sf"/>
</dbReference>
<dbReference type="Pfam" id="PF08676">
    <property type="entry name" value="MutL_C"/>
    <property type="match status" value="1"/>
</dbReference>
<dbReference type="SUPFAM" id="SSF55874">
    <property type="entry name" value="ATPase domain of HSP90 chaperone/DNA topoisomerase II/histidine kinase"/>
    <property type="match status" value="1"/>
</dbReference>
<feature type="region of interest" description="Disordered" evidence="3">
    <location>
        <begin position="1146"/>
        <end position="1172"/>
    </location>
</feature>
<gene>
    <name evidence="7" type="primary">LOC101854340</name>
</gene>
<feature type="domain" description="MutL C-terminal dimerisation" evidence="4">
    <location>
        <begin position="1911"/>
        <end position="2093"/>
    </location>
</feature>
<dbReference type="Gene3D" id="3.30.1540.20">
    <property type="entry name" value="MutL, C-terminal domain, dimerisation subdomain"/>
    <property type="match status" value="1"/>
</dbReference>
<dbReference type="InterPro" id="IPR002099">
    <property type="entry name" value="MutL/Mlh/PMS"/>
</dbReference>
<feature type="domain" description="DNA mismatch repair protein S5" evidence="5">
    <location>
        <begin position="211"/>
        <end position="356"/>
    </location>
</feature>
<dbReference type="InterPro" id="IPR013507">
    <property type="entry name" value="DNA_mismatch_S5_2-like"/>
</dbReference>
<dbReference type="PANTHER" id="PTHR10073">
    <property type="entry name" value="DNA MISMATCH REPAIR PROTEIN MLH, PMS, MUTL"/>
    <property type="match status" value="1"/>
</dbReference>
<name>A0ABM0JUL8_APLCA</name>
<dbReference type="GeneID" id="101854340"/>
<feature type="compositionally biased region" description="Basic and acidic residues" evidence="3">
    <location>
        <begin position="1621"/>
        <end position="1638"/>
    </location>
</feature>
<comment type="similarity">
    <text evidence="1">Belongs to the DNA mismatch repair MutL/HexB family.</text>
</comment>
<keyword evidence="6" id="KW-1185">Reference proteome</keyword>
<feature type="region of interest" description="Disordered" evidence="3">
    <location>
        <begin position="524"/>
        <end position="582"/>
    </location>
</feature>
<evidence type="ECO:0000259" key="4">
    <source>
        <dbReference type="SMART" id="SM00853"/>
    </source>
</evidence>
<feature type="compositionally biased region" description="Basic and acidic residues" evidence="3">
    <location>
        <begin position="555"/>
        <end position="571"/>
    </location>
</feature>
<feature type="compositionally biased region" description="Polar residues" evidence="3">
    <location>
        <begin position="1078"/>
        <end position="1088"/>
    </location>
</feature>
<evidence type="ECO:0000313" key="6">
    <source>
        <dbReference type="Proteomes" id="UP000694888"/>
    </source>
</evidence>
<dbReference type="InterPro" id="IPR042121">
    <property type="entry name" value="MutL_C_regsub"/>
</dbReference>
<feature type="region of interest" description="Disordered" evidence="3">
    <location>
        <begin position="1070"/>
        <end position="1099"/>
    </location>
</feature>
<evidence type="ECO:0000313" key="7">
    <source>
        <dbReference type="RefSeq" id="XP_005101880.1"/>
    </source>
</evidence>
<dbReference type="Pfam" id="PF01119">
    <property type="entry name" value="DNA_mis_repair"/>
    <property type="match status" value="1"/>
</dbReference>